<evidence type="ECO:0000313" key="19">
    <source>
        <dbReference type="Proteomes" id="UP000320623"/>
    </source>
</evidence>
<evidence type="ECO:0000313" key="18">
    <source>
        <dbReference type="EMBL" id="CUU01415.1"/>
    </source>
</evidence>
<dbReference type="NCBIfam" id="TIGR00962">
    <property type="entry name" value="atpA"/>
    <property type="match status" value="1"/>
</dbReference>
<dbReference type="Pfam" id="PF02874">
    <property type="entry name" value="ATP-synt_ab_N"/>
    <property type="match status" value="1"/>
</dbReference>
<keyword evidence="5 14" id="KW-0547">Nucleotide-binding</keyword>
<dbReference type="Gene3D" id="1.20.150.20">
    <property type="entry name" value="ATP synthase alpha/beta chain, C-terminal domain"/>
    <property type="match status" value="1"/>
</dbReference>
<sequence length="519" mass="57429">MATVEIRPDEISAILRKQLTGFEKEVDIYDVGTVLQVGDGIARVYGLSKVMMSELLEFPNGVMGVAMNLEEDNVGCILFGEDTLVKEGDIVRRTGRVLSVPVGEKLLGRVINPLGQPLDGKGPVEFEKYMPIERKALGVIYRQPVKEPLQTGIKAIDAMIPIGRGQRELIIGDRQTGKTAIAIDTIINQKFTHTERAKQLGIKPVYCIYVAIGQKMSTVAQVVAKLEEEGAMDYTIIVVASASDPAPLQYIAPYAGCTMGEYFRDSGRHALIVYDDLSKHAWAYRQVSLLLRRPPGREAYPGDIFYLHSRLLERASKLSDELGGGSLTALPIIETQAGDVAAYIPTNVISITDGQIYLEPGLFNAGVRPAINVGISVSRVGGNAQIKAMKKVAGRLRLELAQYRELEAFAKFASDLDKATQAQLRRGQRLVELLKQDQYQPMPVEEQVVLIFAGTQGYLDELPVEAVRRFETEFLALMRAKHKDILDRIIETRDLDDETTQKLHGILKEFISAFKASLQ</sequence>
<dbReference type="InterPro" id="IPR036121">
    <property type="entry name" value="ATPase_F1/V1/A1_a/bsu_N_sf"/>
</dbReference>
<dbReference type="Gene3D" id="3.40.50.300">
    <property type="entry name" value="P-loop containing nucleotide triphosphate hydrolases"/>
    <property type="match status" value="1"/>
</dbReference>
<dbReference type="Gene3D" id="2.40.30.20">
    <property type="match status" value="1"/>
</dbReference>
<dbReference type="FunFam" id="1.20.150.20:FF:000001">
    <property type="entry name" value="ATP synthase subunit alpha"/>
    <property type="match status" value="1"/>
</dbReference>
<feature type="binding site" evidence="14">
    <location>
        <begin position="172"/>
        <end position="179"/>
    </location>
    <ligand>
        <name>ATP</name>
        <dbReference type="ChEBI" id="CHEBI:30616"/>
    </ligand>
</feature>
<evidence type="ECO:0000256" key="13">
    <source>
        <dbReference type="ARBA" id="ARBA00026013"/>
    </source>
</evidence>
<dbReference type="GO" id="GO:0005524">
    <property type="term" value="F:ATP binding"/>
    <property type="evidence" value="ECO:0007669"/>
    <property type="project" value="UniProtKB-UniRule"/>
</dbReference>
<dbReference type="InterPro" id="IPR027417">
    <property type="entry name" value="P-loop_NTPase"/>
</dbReference>
<dbReference type="EMBL" id="FAOO01000002">
    <property type="protein sequence ID" value="CUU01415.1"/>
    <property type="molecule type" value="Genomic_DNA"/>
</dbReference>
<evidence type="ECO:0000256" key="6">
    <source>
        <dbReference type="ARBA" id="ARBA00022781"/>
    </source>
</evidence>
<evidence type="ECO:0000256" key="9">
    <source>
        <dbReference type="ARBA" id="ARBA00023065"/>
    </source>
</evidence>
<dbReference type="RefSeq" id="WP_140944053.1">
    <property type="nucleotide sequence ID" value="NZ_FAOO01000002.1"/>
</dbReference>
<protein>
    <recommendedName>
        <fullName evidence="14">ATP synthase subunit alpha</fullName>
        <ecNumber evidence="14">7.1.2.2</ecNumber>
    </recommendedName>
    <alternativeName>
        <fullName evidence="14">ATP synthase F1 sector subunit alpha</fullName>
    </alternativeName>
    <alternativeName>
        <fullName evidence="14">F-ATPase subunit alpha</fullName>
    </alternativeName>
</protein>
<comment type="subcellular location">
    <subcellularLocation>
        <location evidence="14">Cell membrane</location>
        <topology evidence="14">Peripheral membrane protein</topology>
    </subcellularLocation>
    <subcellularLocation>
        <location evidence="2">Membrane</location>
        <topology evidence="2">Peripheral membrane protein</topology>
    </subcellularLocation>
</comment>
<dbReference type="InterPro" id="IPR023366">
    <property type="entry name" value="ATP_synth_asu-like_sf"/>
</dbReference>
<dbReference type="FunFam" id="3.40.50.300:FF:000002">
    <property type="entry name" value="ATP synthase subunit alpha"/>
    <property type="match status" value="1"/>
</dbReference>
<dbReference type="Proteomes" id="UP000320623">
    <property type="component" value="Unassembled WGS sequence"/>
</dbReference>
<dbReference type="PROSITE" id="PS00152">
    <property type="entry name" value="ATPASE_ALPHA_BETA"/>
    <property type="match status" value="1"/>
</dbReference>
<dbReference type="AlphaFoldDB" id="A0A0S4MQW5"/>
<dbReference type="FunFam" id="2.40.30.20:FF:000001">
    <property type="entry name" value="ATP synthase subunit alpha"/>
    <property type="match status" value="1"/>
</dbReference>
<dbReference type="InterPro" id="IPR004100">
    <property type="entry name" value="ATPase_F1/V1/A1_a/bsu_N"/>
</dbReference>
<dbReference type="SUPFAM" id="SSF50615">
    <property type="entry name" value="N-terminal domain of alpha and beta subunits of F1 ATP synthase"/>
    <property type="match status" value="1"/>
</dbReference>
<evidence type="ECO:0000256" key="4">
    <source>
        <dbReference type="ARBA" id="ARBA00022448"/>
    </source>
</evidence>
<dbReference type="PANTHER" id="PTHR48082:SF2">
    <property type="entry name" value="ATP SYNTHASE SUBUNIT ALPHA, MITOCHONDRIAL"/>
    <property type="match status" value="1"/>
</dbReference>
<dbReference type="PIRSF" id="PIRSF039088">
    <property type="entry name" value="F_ATPase_subunit_alpha"/>
    <property type="match status" value="1"/>
</dbReference>
<dbReference type="SUPFAM" id="SSF52540">
    <property type="entry name" value="P-loop containing nucleoside triphosphate hydrolases"/>
    <property type="match status" value="1"/>
</dbReference>
<evidence type="ECO:0000259" key="16">
    <source>
        <dbReference type="Pfam" id="PF00306"/>
    </source>
</evidence>
<keyword evidence="11 14" id="KW-0139">CF(1)</keyword>
<comment type="subunit">
    <text evidence="13">F-type ATPases have 2 components, CF(1) - the catalytic core - and CF(0) - the membrane proton channel. CF(1) has five subunits: alpha(3), beta(3), gamma(1), delta(1), epsilon(1). CF(0) has four main subunits: a(1), b(1), b'(1) and c(9-12).</text>
</comment>
<accession>A0A0S4MQW5</accession>
<gene>
    <name evidence="14" type="primary">atpA</name>
    <name evidence="18" type="ORF">JGI1_00246</name>
</gene>
<evidence type="ECO:0000256" key="10">
    <source>
        <dbReference type="ARBA" id="ARBA00023136"/>
    </source>
</evidence>
<keyword evidence="8 14" id="KW-1278">Translocase</keyword>
<name>A0A0S4MQW5_9BACT</name>
<dbReference type="InterPro" id="IPR000194">
    <property type="entry name" value="ATPase_F1/V1/A1_a/bsu_nucl-bd"/>
</dbReference>
<comment type="similarity">
    <text evidence="3 14">Belongs to the ATPase alpha/beta chains family.</text>
</comment>
<evidence type="ECO:0000256" key="3">
    <source>
        <dbReference type="ARBA" id="ARBA00008936"/>
    </source>
</evidence>
<keyword evidence="9 14" id="KW-0406">Ion transport</keyword>
<dbReference type="InterPro" id="IPR005294">
    <property type="entry name" value="ATP_synth_F1_asu"/>
</dbReference>
<comment type="catalytic activity">
    <reaction evidence="14">
        <text>ATP + H2O + 4 H(+)(in) = ADP + phosphate + 5 H(+)(out)</text>
        <dbReference type="Rhea" id="RHEA:57720"/>
        <dbReference type="ChEBI" id="CHEBI:15377"/>
        <dbReference type="ChEBI" id="CHEBI:15378"/>
        <dbReference type="ChEBI" id="CHEBI:30616"/>
        <dbReference type="ChEBI" id="CHEBI:43474"/>
        <dbReference type="ChEBI" id="CHEBI:456216"/>
        <dbReference type="EC" id="7.1.2.2"/>
    </reaction>
</comment>
<feature type="domain" description="ATP synthase alpha subunit C-terminal" evidence="16">
    <location>
        <begin position="385"/>
        <end position="510"/>
    </location>
</feature>
<dbReference type="InterPro" id="IPR033732">
    <property type="entry name" value="ATP_synth_F1_a_nt-bd_dom"/>
</dbReference>
<evidence type="ECO:0000256" key="7">
    <source>
        <dbReference type="ARBA" id="ARBA00022840"/>
    </source>
</evidence>
<dbReference type="CDD" id="cd18113">
    <property type="entry name" value="ATP-synt_F1_alpha_C"/>
    <property type="match status" value="1"/>
</dbReference>
<evidence type="ECO:0000256" key="11">
    <source>
        <dbReference type="ARBA" id="ARBA00023196"/>
    </source>
</evidence>
<evidence type="ECO:0000256" key="12">
    <source>
        <dbReference type="ARBA" id="ARBA00023310"/>
    </source>
</evidence>
<dbReference type="GO" id="GO:0045259">
    <property type="term" value="C:proton-transporting ATP synthase complex"/>
    <property type="evidence" value="ECO:0007669"/>
    <property type="project" value="UniProtKB-KW"/>
</dbReference>
<dbReference type="PANTHER" id="PTHR48082">
    <property type="entry name" value="ATP SYNTHASE SUBUNIT ALPHA, MITOCHONDRIAL"/>
    <property type="match status" value="1"/>
</dbReference>
<evidence type="ECO:0000256" key="1">
    <source>
        <dbReference type="ARBA" id="ARBA00003784"/>
    </source>
</evidence>
<dbReference type="GO" id="GO:0005886">
    <property type="term" value="C:plasma membrane"/>
    <property type="evidence" value="ECO:0007669"/>
    <property type="project" value="UniProtKB-SubCell"/>
</dbReference>
<keyword evidence="14" id="KW-1003">Cell membrane</keyword>
<dbReference type="Pfam" id="PF00006">
    <property type="entry name" value="ATP-synt_ab"/>
    <property type="match status" value="1"/>
</dbReference>
<keyword evidence="19" id="KW-1185">Reference proteome</keyword>
<reference evidence="19" key="1">
    <citation type="submission" date="2015-11" db="EMBL/GenBank/DDBJ databases">
        <authorList>
            <person name="Varghese N."/>
        </authorList>
    </citation>
    <scope>NUCLEOTIDE SEQUENCE [LARGE SCALE GENOMIC DNA]</scope>
</reference>
<evidence type="ECO:0000256" key="2">
    <source>
        <dbReference type="ARBA" id="ARBA00004170"/>
    </source>
</evidence>
<keyword evidence="4 14" id="KW-0813">Transport</keyword>
<dbReference type="Pfam" id="PF00306">
    <property type="entry name" value="ATP-synt_ab_C"/>
    <property type="match status" value="1"/>
</dbReference>
<keyword evidence="7 14" id="KW-0067">ATP-binding</keyword>
<feature type="site" description="Required for activity" evidence="14">
    <location>
        <position position="376"/>
    </location>
</feature>
<keyword evidence="12 14" id="KW-0066">ATP synthesis</keyword>
<dbReference type="NCBIfam" id="NF009884">
    <property type="entry name" value="PRK13343.1"/>
    <property type="match status" value="1"/>
</dbReference>
<dbReference type="InterPro" id="IPR020003">
    <property type="entry name" value="ATPase_a/bsu_AS"/>
</dbReference>
<dbReference type="InterPro" id="IPR038376">
    <property type="entry name" value="ATP_synth_asu_C_sf"/>
</dbReference>
<dbReference type="CDD" id="cd01132">
    <property type="entry name" value="F1-ATPase_alpha_CD"/>
    <property type="match status" value="1"/>
</dbReference>
<dbReference type="InterPro" id="IPR000793">
    <property type="entry name" value="ATP_synth_asu_C"/>
</dbReference>
<evidence type="ECO:0000256" key="14">
    <source>
        <dbReference type="HAMAP-Rule" id="MF_01346"/>
    </source>
</evidence>
<evidence type="ECO:0000256" key="8">
    <source>
        <dbReference type="ARBA" id="ARBA00022967"/>
    </source>
</evidence>
<dbReference type="STRING" id="1643428.GCA_001442855_00233"/>
<dbReference type="HAMAP" id="MF_01346">
    <property type="entry name" value="ATP_synth_alpha_bact"/>
    <property type="match status" value="1"/>
</dbReference>
<dbReference type="EC" id="7.1.2.2" evidence="14"/>
<dbReference type="SUPFAM" id="SSF47917">
    <property type="entry name" value="C-terminal domain of alpha and beta subunits of F1 ATP synthase"/>
    <property type="match status" value="1"/>
</dbReference>
<proteinExistence type="inferred from homology"/>
<dbReference type="GO" id="GO:0043531">
    <property type="term" value="F:ADP binding"/>
    <property type="evidence" value="ECO:0007669"/>
    <property type="project" value="TreeGrafter"/>
</dbReference>
<dbReference type="GO" id="GO:0046933">
    <property type="term" value="F:proton-transporting ATP synthase activity, rotational mechanism"/>
    <property type="evidence" value="ECO:0007669"/>
    <property type="project" value="UniProtKB-UniRule"/>
</dbReference>
<feature type="domain" description="ATPase F1/V1/A1 complex alpha/beta subunit nucleotide-binding" evidence="15">
    <location>
        <begin position="152"/>
        <end position="378"/>
    </location>
</feature>
<comment type="function">
    <text evidence="1 14">Produces ATP from ADP in the presence of a proton gradient across the membrane. The alpha chain is a regulatory subunit.</text>
</comment>
<evidence type="ECO:0000259" key="17">
    <source>
        <dbReference type="Pfam" id="PF02874"/>
    </source>
</evidence>
<feature type="domain" description="ATPase F1/V1/A1 complex alpha/beta subunit N-terminal" evidence="17">
    <location>
        <begin position="31"/>
        <end position="95"/>
    </location>
</feature>
<evidence type="ECO:0000259" key="15">
    <source>
        <dbReference type="Pfam" id="PF00006"/>
    </source>
</evidence>
<keyword evidence="6 14" id="KW-0375">Hydrogen ion transport</keyword>
<dbReference type="CDD" id="cd18116">
    <property type="entry name" value="ATP-synt_F1_alpha_N"/>
    <property type="match status" value="1"/>
</dbReference>
<keyword evidence="10 14" id="KW-0472">Membrane</keyword>
<organism evidence="18 19">
    <name type="scientific">Candidatus Thermokryptus mobilis</name>
    <dbReference type="NCBI Taxonomy" id="1643428"/>
    <lineage>
        <taxon>Bacteria</taxon>
        <taxon>Pseudomonadati</taxon>
        <taxon>Candidatus Kryptoniota</taxon>
        <taxon>Candidatus Thermokryptus</taxon>
    </lineage>
</organism>
<evidence type="ECO:0000256" key="5">
    <source>
        <dbReference type="ARBA" id="ARBA00022741"/>
    </source>
</evidence>
<dbReference type="OrthoDB" id="9803053at2"/>